<gene>
    <name evidence="1" type="ORF">DWZ25_04505</name>
</gene>
<evidence type="ECO:0000313" key="2">
    <source>
        <dbReference type="Proteomes" id="UP000260782"/>
    </source>
</evidence>
<evidence type="ECO:0000313" key="1">
    <source>
        <dbReference type="EMBL" id="RGB88530.1"/>
    </source>
</evidence>
<organism evidence="1 2">
    <name type="scientific">Faecalibacterium prausnitzii</name>
    <dbReference type="NCBI Taxonomy" id="853"/>
    <lineage>
        <taxon>Bacteria</taxon>
        <taxon>Bacillati</taxon>
        <taxon>Bacillota</taxon>
        <taxon>Clostridia</taxon>
        <taxon>Eubacteriales</taxon>
        <taxon>Oscillospiraceae</taxon>
        <taxon>Faecalibacterium</taxon>
    </lineage>
</organism>
<dbReference type="AlphaFoldDB" id="A0A3E2U0I3"/>
<accession>A0A3E2U0I3</accession>
<dbReference type="Proteomes" id="UP000260782">
    <property type="component" value="Unassembled WGS sequence"/>
</dbReference>
<comment type="caution">
    <text evidence="1">The sequence shown here is derived from an EMBL/GenBank/DDBJ whole genome shotgun (WGS) entry which is preliminary data.</text>
</comment>
<name>A0A3E2U0I3_9FIRM</name>
<proteinExistence type="predicted"/>
<protein>
    <submittedName>
        <fullName evidence="1">Uncharacterized protein</fullName>
    </submittedName>
</protein>
<sequence length="104" mass="12362">MEQIVWMDKNKFEEHMANEEKILTDEQRTAVQQLQRALSLLPIENPFEYVKSIQKDFDGSKIQYSDEYYEVTGIENPKGTNTQDKHLVEFEPVVFEFNRKQDSD</sequence>
<dbReference type="EMBL" id="QVES01000003">
    <property type="protein sequence ID" value="RGB88530.1"/>
    <property type="molecule type" value="Genomic_DNA"/>
</dbReference>
<reference evidence="1 2" key="1">
    <citation type="submission" date="2018-08" db="EMBL/GenBank/DDBJ databases">
        <title>A genome reference for cultivated species of the human gut microbiota.</title>
        <authorList>
            <person name="Zou Y."/>
            <person name="Xue W."/>
            <person name="Luo G."/>
        </authorList>
    </citation>
    <scope>NUCLEOTIDE SEQUENCE [LARGE SCALE GENOMIC DNA]</scope>
    <source>
        <strain evidence="1 2">AF31-14AC</strain>
    </source>
</reference>